<dbReference type="Pfam" id="PF14401">
    <property type="entry name" value="RLAN"/>
    <property type="match status" value="1"/>
</dbReference>
<dbReference type="InterPro" id="IPR025839">
    <property type="entry name" value="RLAN_dom"/>
</dbReference>
<dbReference type="GO" id="GO:0005524">
    <property type="term" value="F:ATP binding"/>
    <property type="evidence" value="ECO:0007669"/>
    <property type="project" value="UniProtKB-UniRule"/>
</dbReference>
<protein>
    <submittedName>
        <fullName evidence="4">Carboxylate--amine ligase</fullName>
    </submittedName>
</protein>
<dbReference type="Gene3D" id="3.30.1490.20">
    <property type="entry name" value="ATP-grasp fold, A domain"/>
    <property type="match status" value="1"/>
</dbReference>
<keyword evidence="5" id="KW-1185">Reference proteome</keyword>
<dbReference type="InterPro" id="IPR011761">
    <property type="entry name" value="ATP-grasp"/>
</dbReference>
<dbReference type="EMBL" id="AP027272">
    <property type="protein sequence ID" value="BDX06500.1"/>
    <property type="molecule type" value="Genomic_DNA"/>
</dbReference>
<reference evidence="4" key="1">
    <citation type="submission" date="2023-01" db="EMBL/GenBank/DDBJ databases">
        <title>Complete genome sequence of Planctobacterium marinum strain Dej080120_11.</title>
        <authorList>
            <person name="Ueki S."/>
            <person name="Maruyama F."/>
        </authorList>
    </citation>
    <scope>NUCLEOTIDE SEQUENCE</scope>
    <source>
        <strain evidence="4">Dej080120_11</strain>
    </source>
</reference>
<evidence type="ECO:0000313" key="5">
    <source>
        <dbReference type="Proteomes" id="UP001333710"/>
    </source>
</evidence>
<name>A0AA48KUJ0_9ALTE</name>
<keyword evidence="2" id="KW-0547">Nucleotide-binding</keyword>
<dbReference type="GO" id="GO:0046872">
    <property type="term" value="F:metal ion binding"/>
    <property type="evidence" value="ECO:0007669"/>
    <property type="project" value="InterPro"/>
</dbReference>
<dbReference type="Gene3D" id="3.30.470.20">
    <property type="entry name" value="ATP-grasp fold, B domain"/>
    <property type="match status" value="1"/>
</dbReference>
<gene>
    <name evidence="4" type="ORF">MACH26_20210</name>
</gene>
<dbReference type="GO" id="GO:0018169">
    <property type="term" value="F:ribosomal S6-glutamic acid ligase activity"/>
    <property type="evidence" value="ECO:0007669"/>
    <property type="project" value="TreeGrafter"/>
</dbReference>
<evidence type="ECO:0000256" key="2">
    <source>
        <dbReference type="PROSITE-ProRule" id="PRU00409"/>
    </source>
</evidence>
<evidence type="ECO:0000256" key="1">
    <source>
        <dbReference type="ARBA" id="ARBA00023211"/>
    </source>
</evidence>
<dbReference type="RefSeq" id="WP_338292516.1">
    <property type="nucleotide sequence ID" value="NZ_AP027272.1"/>
</dbReference>
<dbReference type="PANTHER" id="PTHR21621">
    <property type="entry name" value="RIBOSOMAL PROTEIN S6 MODIFICATION PROTEIN"/>
    <property type="match status" value="1"/>
</dbReference>
<organism evidence="4 5">
    <name type="scientific">Planctobacterium marinum</name>
    <dbReference type="NCBI Taxonomy" id="1631968"/>
    <lineage>
        <taxon>Bacteria</taxon>
        <taxon>Pseudomonadati</taxon>
        <taxon>Pseudomonadota</taxon>
        <taxon>Gammaproteobacteria</taxon>
        <taxon>Alteromonadales</taxon>
        <taxon>Alteromonadaceae</taxon>
        <taxon>Planctobacterium</taxon>
    </lineage>
</organism>
<dbReference type="InterPro" id="IPR013651">
    <property type="entry name" value="ATP-grasp_RimK-type"/>
</dbReference>
<accession>A0AA48KUJ0</accession>
<dbReference type="GO" id="GO:0005737">
    <property type="term" value="C:cytoplasm"/>
    <property type="evidence" value="ECO:0007669"/>
    <property type="project" value="TreeGrafter"/>
</dbReference>
<feature type="domain" description="ATP-grasp" evidence="3">
    <location>
        <begin position="283"/>
        <end position="475"/>
    </location>
</feature>
<dbReference type="AlphaFoldDB" id="A0AA48KUJ0"/>
<dbReference type="GO" id="GO:0009432">
    <property type="term" value="P:SOS response"/>
    <property type="evidence" value="ECO:0007669"/>
    <property type="project" value="TreeGrafter"/>
</dbReference>
<dbReference type="Pfam" id="PF08443">
    <property type="entry name" value="RimK"/>
    <property type="match status" value="1"/>
</dbReference>
<proteinExistence type="predicted"/>
<keyword evidence="2" id="KW-0067">ATP-binding</keyword>
<evidence type="ECO:0000313" key="4">
    <source>
        <dbReference type="EMBL" id="BDX06500.1"/>
    </source>
</evidence>
<dbReference type="KEGG" id="pmaw:MACH26_20210"/>
<keyword evidence="4" id="KW-0436">Ligase</keyword>
<dbReference type="Proteomes" id="UP001333710">
    <property type="component" value="Chromosome"/>
</dbReference>
<dbReference type="SUPFAM" id="SSF56059">
    <property type="entry name" value="Glutathione synthetase ATP-binding domain-like"/>
    <property type="match status" value="1"/>
</dbReference>
<dbReference type="PANTHER" id="PTHR21621:SF0">
    <property type="entry name" value="BETA-CITRYLGLUTAMATE SYNTHASE B-RELATED"/>
    <property type="match status" value="1"/>
</dbReference>
<keyword evidence="1" id="KW-0464">Manganese</keyword>
<dbReference type="PROSITE" id="PS50975">
    <property type="entry name" value="ATP_GRASP"/>
    <property type="match status" value="1"/>
</dbReference>
<dbReference type="InterPro" id="IPR013815">
    <property type="entry name" value="ATP_grasp_subdomain_1"/>
</dbReference>
<sequence>MAKTIVVADDTAQLPTLEATVVDFAQYLSEYPKINEGKTRVINLCNTEAYLSQGYHCSLLAEARQHQVMPSVSTINDLAYVDNKAGRVVLTLPRGLIKPKEVITDKPVMVYFGWCEQESASRLASYLFVKFPSPILRVLLDEKDGQWQVIVQDVYFQNLSQCQQQLFFKQLDVFTRKVWRSQSRKKYRWDMAILVNPEERTPPSDKVALNKFVRAAEQHGIRAELVTHEQIDLLNRYDALFIRETTAIQNHTYALSRRAEQEGLVVMDDPTSILRCCNKVFLQDAFSYNKVPAPKTQFVTRFTADTIGQLEQTFAYPMVLKLPESSFSLGVFKAKDRAALEEYLVKLLKESALVLVQEYLYTEFDWRIGVLNGRALYACRYHMARNHWQIYNHGAKRSTSGGFDTMPTFEVPKIVLDAAIKACSFIGNSLYGVDLKQIEDKVYVIEVNDNPSIESKVEDKYLGDELYMQIMQEFADRLEARGKE</sequence>
<evidence type="ECO:0000259" key="3">
    <source>
        <dbReference type="PROSITE" id="PS50975"/>
    </source>
</evidence>